<dbReference type="Proteomes" id="UP000367750">
    <property type="component" value="Unassembled WGS sequence"/>
</dbReference>
<dbReference type="CDD" id="cd06530">
    <property type="entry name" value="S26_SPase_I"/>
    <property type="match status" value="1"/>
</dbReference>
<feature type="active site" evidence="6">
    <location>
        <position position="85"/>
    </location>
</feature>
<feature type="domain" description="Peptidase S26" evidence="8">
    <location>
        <begin position="12"/>
        <end position="164"/>
    </location>
</feature>
<dbReference type="Gene3D" id="2.10.109.10">
    <property type="entry name" value="Umud Fragment, subunit A"/>
    <property type="match status" value="1"/>
</dbReference>
<evidence type="ECO:0000256" key="6">
    <source>
        <dbReference type="PIRSR" id="PIRSR600223-1"/>
    </source>
</evidence>
<dbReference type="EMBL" id="VYKK01000015">
    <property type="protein sequence ID" value="KAA9003949.1"/>
    <property type="molecule type" value="Genomic_DNA"/>
</dbReference>
<reference evidence="9 10" key="1">
    <citation type="submission" date="2019-09" db="EMBL/GenBank/DDBJ databases">
        <title>Bacillus ochoae sp. nov., Paenibacillus whitsoniae sp. nov., Paenibacillus spiritus sp. nov. Isolated from the Mars Exploration Rover during spacecraft assembly.</title>
        <authorList>
            <person name="Seuylemezian A."/>
            <person name="Vaishampayan P."/>
        </authorList>
    </citation>
    <scope>NUCLEOTIDE SEQUENCE [LARGE SCALE GENOMIC DNA]</scope>
    <source>
        <strain evidence="9 10">MER_111</strain>
    </source>
</reference>
<evidence type="ECO:0000256" key="5">
    <source>
        <dbReference type="ARBA" id="ARBA00022801"/>
    </source>
</evidence>
<comment type="caution">
    <text evidence="9">The sequence shown here is derived from an EMBL/GenBank/DDBJ whole genome shotgun (WGS) entry which is preliminary data.</text>
</comment>
<accession>A0A5J5G8F2</accession>
<protein>
    <recommendedName>
        <fullName evidence="4 7">Signal peptidase I</fullName>
        <ecNumber evidence="4 7">3.4.21.89</ecNumber>
    </recommendedName>
</protein>
<dbReference type="NCBIfam" id="TIGR02227">
    <property type="entry name" value="sigpep_I_bact"/>
    <property type="match status" value="1"/>
</dbReference>
<sequence>MKEVSFLYKWLKQWVPTVFIAVVLSLLIRNYVAEAMKVPTDSMVPTIQVGDRVLVEKMLWLTTLKFGDLVVFNPPVEHGHTPYVKRLIGLPGDIVEVKDGSLYRNGAQVEEPYLAVTMNYSFGPVTVPENKYFFLGDNRNISYDSHLWPTTPFVDKDEIIGKVILDIPVGRLTR</sequence>
<organism evidence="9 10">
    <name type="scientific">Paenibacillus spiritus</name>
    <dbReference type="NCBI Taxonomy" id="2496557"/>
    <lineage>
        <taxon>Bacteria</taxon>
        <taxon>Bacillati</taxon>
        <taxon>Bacillota</taxon>
        <taxon>Bacilli</taxon>
        <taxon>Bacillales</taxon>
        <taxon>Paenibacillaceae</taxon>
        <taxon>Paenibacillus</taxon>
    </lineage>
</organism>
<dbReference type="OrthoDB" id="9802919at2"/>
<dbReference type="AlphaFoldDB" id="A0A5J5G8F2"/>
<dbReference type="InterPro" id="IPR019758">
    <property type="entry name" value="Pept_S26A_signal_pept_1_CS"/>
</dbReference>
<dbReference type="EC" id="3.4.21.89" evidence="4 7"/>
<comment type="similarity">
    <text evidence="3 7">Belongs to the peptidase S26 family.</text>
</comment>
<dbReference type="GO" id="GO:0006465">
    <property type="term" value="P:signal peptide processing"/>
    <property type="evidence" value="ECO:0007669"/>
    <property type="project" value="InterPro"/>
</dbReference>
<evidence type="ECO:0000256" key="4">
    <source>
        <dbReference type="ARBA" id="ARBA00013208"/>
    </source>
</evidence>
<comment type="subcellular location">
    <subcellularLocation>
        <location evidence="2">Cell membrane</location>
        <topology evidence="2">Single-pass type II membrane protein</topology>
    </subcellularLocation>
    <subcellularLocation>
        <location evidence="7">Membrane</location>
        <topology evidence="7">Single-pass type II membrane protein</topology>
    </subcellularLocation>
</comment>
<evidence type="ECO:0000313" key="9">
    <source>
        <dbReference type="EMBL" id="KAA9003949.1"/>
    </source>
</evidence>
<dbReference type="InterPro" id="IPR019533">
    <property type="entry name" value="Peptidase_S26"/>
</dbReference>
<keyword evidence="10" id="KW-1185">Reference proteome</keyword>
<dbReference type="InterPro" id="IPR000223">
    <property type="entry name" value="Pept_S26A_signal_pept_1"/>
</dbReference>
<gene>
    <name evidence="9" type="primary">lepB</name>
    <name evidence="9" type="ORF">F4V43_11065</name>
</gene>
<dbReference type="InterPro" id="IPR019757">
    <property type="entry name" value="Pept_S26A_signal_pept_1_Lys-AS"/>
</dbReference>
<dbReference type="PROSITE" id="PS00760">
    <property type="entry name" value="SPASE_I_2"/>
    <property type="match status" value="1"/>
</dbReference>
<evidence type="ECO:0000259" key="8">
    <source>
        <dbReference type="Pfam" id="PF10502"/>
    </source>
</evidence>
<dbReference type="PANTHER" id="PTHR43390">
    <property type="entry name" value="SIGNAL PEPTIDASE I"/>
    <property type="match status" value="1"/>
</dbReference>
<comment type="catalytic activity">
    <reaction evidence="1 7">
        <text>Cleavage of hydrophobic, N-terminal signal or leader sequences from secreted and periplasmic proteins.</text>
        <dbReference type="EC" id="3.4.21.89"/>
    </reaction>
</comment>
<keyword evidence="7" id="KW-0645">Protease</keyword>
<proteinExistence type="inferred from homology"/>
<dbReference type="InterPro" id="IPR036286">
    <property type="entry name" value="LexA/Signal_pep-like_sf"/>
</dbReference>
<dbReference type="PROSITE" id="PS00761">
    <property type="entry name" value="SPASE_I_3"/>
    <property type="match status" value="1"/>
</dbReference>
<dbReference type="PRINTS" id="PR00727">
    <property type="entry name" value="LEADERPTASE"/>
</dbReference>
<evidence type="ECO:0000256" key="7">
    <source>
        <dbReference type="RuleBase" id="RU362042"/>
    </source>
</evidence>
<name>A0A5J5G8F2_9BACL</name>
<dbReference type="GO" id="GO:0005886">
    <property type="term" value="C:plasma membrane"/>
    <property type="evidence" value="ECO:0007669"/>
    <property type="project" value="UniProtKB-SubCell"/>
</dbReference>
<dbReference type="GO" id="GO:0009003">
    <property type="term" value="F:signal peptidase activity"/>
    <property type="evidence" value="ECO:0007669"/>
    <property type="project" value="UniProtKB-EC"/>
</dbReference>
<evidence type="ECO:0000256" key="3">
    <source>
        <dbReference type="ARBA" id="ARBA00009370"/>
    </source>
</evidence>
<evidence type="ECO:0000313" key="10">
    <source>
        <dbReference type="Proteomes" id="UP000367750"/>
    </source>
</evidence>
<dbReference type="GO" id="GO:0004252">
    <property type="term" value="F:serine-type endopeptidase activity"/>
    <property type="evidence" value="ECO:0007669"/>
    <property type="project" value="InterPro"/>
</dbReference>
<keyword evidence="5 7" id="KW-0378">Hydrolase</keyword>
<dbReference type="Pfam" id="PF10502">
    <property type="entry name" value="Peptidase_S26"/>
    <property type="match status" value="1"/>
</dbReference>
<dbReference type="PANTHER" id="PTHR43390:SF1">
    <property type="entry name" value="CHLOROPLAST PROCESSING PEPTIDASE"/>
    <property type="match status" value="1"/>
</dbReference>
<feature type="active site" evidence="6">
    <location>
        <position position="42"/>
    </location>
</feature>
<dbReference type="SUPFAM" id="SSF51306">
    <property type="entry name" value="LexA/Signal peptidase"/>
    <property type="match status" value="1"/>
</dbReference>
<evidence type="ECO:0000256" key="2">
    <source>
        <dbReference type="ARBA" id="ARBA00004401"/>
    </source>
</evidence>
<evidence type="ECO:0000256" key="1">
    <source>
        <dbReference type="ARBA" id="ARBA00000677"/>
    </source>
</evidence>